<name>A0ABV2NEW5_9HYPH</name>
<proteinExistence type="predicted"/>
<organism evidence="5 6">
    <name type="scientific">Methylobacterium radiotolerans</name>
    <dbReference type="NCBI Taxonomy" id="31998"/>
    <lineage>
        <taxon>Bacteria</taxon>
        <taxon>Pseudomonadati</taxon>
        <taxon>Pseudomonadota</taxon>
        <taxon>Alphaproteobacteria</taxon>
        <taxon>Hyphomicrobiales</taxon>
        <taxon>Methylobacteriaceae</taxon>
        <taxon>Methylobacterium</taxon>
    </lineage>
</organism>
<dbReference type="SUPFAM" id="SSF55315">
    <property type="entry name" value="L30e-like"/>
    <property type="match status" value="1"/>
</dbReference>
<dbReference type="InterPro" id="IPR029064">
    <property type="entry name" value="Ribosomal_eL30-like_sf"/>
</dbReference>
<dbReference type="CDD" id="cd18095">
    <property type="entry name" value="SpoU-like_rRNA-MTase"/>
    <property type="match status" value="1"/>
</dbReference>
<feature type="domain" description="tRNA/rRNA methyltransferase SpoU type" evidence="4">
    <location>
        <begin position="124"/>
        <end position="263"/>
    </location>
</feature>
<comment type="caution">
    <text evidence="5">The sequence shown here is derived from an EMBL/GenBank/DDBJ whole genome shotgun (WGS) entry which is preliminary data.</text>
</comment>
<dbReference type="InterPro" id="IPR001537">
    <property type="entry name" value="SpoU_MeTrfase"/>
</dbReference>
<dbReference type="GeneID" id="6141108"/>
<dbReference type="InterPro" id="IPR051259">
    <property type="entry name" value="rRNA_Methyltransferase"/>
</dbReference>
<accession>A0ABV2NEW5</accession>
<dbReference type="Proteomes" id="UP001549119">
    <property type="component" value="Unassembled WGS sequence"/>
</dbReference>
<dbReference type="Gene3D" id="3.40.1280.10">
    <property type="match status" value="1"/>
</dbReference>
<dbReference type="RefSeq" id="WP_012321946.1">
    <property type="nucleotide sequence ID" value="NZ_BJXP01000028.1"/>
</dbReference>
<evidence type="ECO:0000256" key="3">
    <source>
        <dbReference type="SAM" id="MobiDB-lite"/>
    </source>
</evidence>
<feature type="region of interest" description="Disordered" evidence="3">
    <location>
        <begin position="272"/>
        <end position="291"/>
    </location>
</feature>
<evidence type="ECO:0000256" key="2">
    <source>
        <dbReference type="ARBA" id="ARBA00022679"/>
    </source>
</evidence>
<dbReference type="InterPro" id="IPR029028">
    <property type="entry name" value="Alpha/beta_knot_MTases"/>
</dbReference>
<keyword evidence="1" id="KW-0489">Methyltransferase</keyword>
<evidence type="ECO:0000313" key="6">
    <source>
        <dbReference type="Proteomes" id="UP001549119"/>
    </source>
</evidence>
<dbReference type="InterPro" id="IPR029026">
    <property type="entry name" value="tRNA_m1G_MTases_N"/>
</dbReference>
<evidence type="ECO:0000256" key="1">
    <source>
        <dbReference type="ARBA" id="ARBA00022603"/>
    </source>
</evidence>
<keyword evidence="2" id="KW-0808">Transferase</keyword>
<gene>
    <name evidence="5" type="ORF">ABIC20_002342</name>
</gene>
<dbReference type="Pfam" id="PF00588">
    <property type="entry name" value="SpoU_methylase"/>
    <property type="match status" value="1"/>
</dbReference>
<keyword evidence="6" id="KW-1185">Reference proteome</keyword>
<feature type="compositionally biased region" description="Basic and acidic residues" evidence="3">
    <location>
        <begin position="273"/>
        <end position="282"/>
    </location>
</feature>
<dbReference type="EMBL" id="JBEPNW010000002">
    <property type="protein sequence ID" value="MET3865033.1"/>
    <property type="molecule type" value="Genomic_DNA"/>
</dbReference>
<dbReference type="PANTHER" id="PTHR43191">
    <property type="entry name" value="RRNA METHYLTRANSFERASE 3"/>
    <property type="match status" value="1"/>
</dbReference>
<dbReference type="PANTHER" id="PTHR43191:SF12">
    <property type="entry name" value="RRNA METHYLASE"/>
    <property type="match status" value="1"/>
</dbReference>
<sequence length="291" mass="30335">MPPAPEPLTDPDDPRLEPYTRMRERDLVGRAGRFIVEGEVTLRLLLGRRSRFRAESILLAPERWPGLAADVAACPEPPPIYSASKAVMSAVTGFPIHRGVLAVGLRGPGLDAAALVPPPPAPALVVGLAGLTNHDNVGAAFRNAAAFGADAVLLDGATCDPLYRKSIRVSAGAALIQPFARLPDGQDWLRLAETLDLRPLAFSPGASETLDARAAPPRALLILGTEGPGLDAATLARARPIRIPMAAGFDSLNVATAAGIALYTIARGQGRLGEPRARRGGEPFDPGPAGS</sequence>
<evidence type="ECO:0000259" key="4">
    <source>
        <dbReference type="Pfam" id="PF00588"/>
    </source>
</evidence>
<reference evidence="5 6" key="1">
    <citation type="submission" date="2024-06" db="EMBL/GenBank/DDBJ databases">
        <title>Genomics of switchgrass bacterial isolates.</title>
        <authorList>
            <person name="Shade A."/>
        </authorList>
    </citation>
    <scope>NUCLEOTIDE SEQUENCE [LARGE SCALE GENOMIC DNA]</scope>
    <source>
        <strain evidence="5 6">PvP084</strain>
    </source>
</reference>
<evidence type="ECO:0000313" key="5">
    <source>
        <dbReference type="EMBL" id="MET3865033.1"/>
    </source>
</evidence>
<protein>
    <submittedName>
        <fullName evidence="5">tRNA G18 (Ribose-2'-O)-methylase SpoU</fullName>
    </submittedName>
</protein>
<dbReference type="SUPFAM" id="SSF75217">
    <property type="entry name" value="alpha/beta knot"/>
    <property type="match status" value="1"/>
</dbReference>